<feature type="compositionally biased region" description="Basic and acidic residues" evidence="4">
    <location>
        <begin position="743"/>
        <end position="753"/>
    </location>
</feature>
<dbReference type="GO" id="GO:0005634">
    <property type="term" value="C:nucleus"/>
    <property type="evidence" value="ECO:0007669"/>
    <property type="project" value="UniProtKB-SubCell"/>
</dbReference>
<dbReference type="Gene3D" id="1.10.10.60">
    <property type="entry name" value="Homeodomain-like"/>
    <property type="match status" value="1"/>
</dbReference>
<protein>
    <recommendedName>
        <fullName evidence="5">Myb-like domain-containing protein</fullName>
    </recommendedName>
</protein>
<feature type="compositionally biased region" description="Polar residues" evidence="4">
    <location>
        <begin position="126"/>
        <end position="136"/>
    </location>
</feature>
<feature type="compositionally biased region" description="Basic and acidic residues" evidence="4">
    <location>
        <begin position="706"/>
        <end position="719"/>
    </location>
</feature>
<feature type="compositionally biased region" description="Basic and acidic residues" evidence="4">
    <location>
        <begin position="679"/>
        <end position="693"/>
    </location>
</feature>
<keyword evidence="2" id="KW-0238">DNA-binding</keyword>
<feature type="compositionally biased region" description="Basic residues" evidence="4">
    <location>
        <begin position="727"/>
        <end position="741"/>
    </location>
</feature>
<feature type="region of interest" description="Disordered" evidence="4">
    <location>
        <begin position="216"/>
        <end position="240"/>
    </location>
</feature>
<name>A0A2T9YUP9_9FUNG</name>
<dbReference type="CDD" id="cd00167">
    <property type="entry name" value="SANT"/>
    <property type="match status" value="1"/>
</dbReference>
<organism evidence="6 7">
    <name type="scientific">Smittium simulii</name>
    <dbReference type="NCBI Taxonomy" id="133385"/>
    <lineage>
        <taxon>Eukaryota</taxon>
        <taxon>Fungi</taxon>
        <taxon>Fungi incertae sedis</taxon>
        <taxon>Zoopagomycota</taxon>
        <taxon>Kickxellomycotina</taxon>
        <taxon>Harpellomycetes</taxon>
        <taxon>Harpellales</taxon>
        <taxon>Legeriomycetaceae</taxon>
        <taxon>Smittium</taxon>
    </lineage>
</organism>
<evidence type="ECO:0000313" key="6">
    <source>
        <dbReference type="EMBL" id="PVU96073.1"/>
    </source>
</evidence>
<dbReference type="OrthoDB" id="2143914at2759"/>
<evidence type="ECO:0000313" key="7">
    <source>
        <dbReference type="Proteomes" id="UP000245383"/>
    </source>
</evidence>
<feature type="region of interest" description="Disordered" evidence="4">
    <location>
        <begin position="679"/>
        <end position="753"/>
    </location>
</feature>
<comment type="caution">
    <text evidence="6">The sequence shown here is derived from an EMBL/GenBank/DDBJ whole genome shotgun (WGS) entry which is preliminary data.</text>
</comment>
<feature type="region of interest" description="Disordered" evidence="4">
    <location>
        <begin position="89"/>
        <end position="151"/>
    </location>
</feature>
<evidence type="ECO:0000256" key="4">
    <source>
        <dbReference type="SAM" id="MobiDB-lite"/>
    </source>
</evidence>
<sequence>MLQELNHKLSAAKKLRKSLKDLKTEPTNAASESSPTLNGSLALEEQLGEDTLPKKTSSSKSKNTSKKKPSQKTLLELIENNSHILPVEQNLDHSALDPNNSGNSKGRKKKLQDSIVQIKSLPKNLLSPQEFPNSPTRHSKKDKKFDPIIPENNPFIDSVNAENLGKKFEIYDNIFSFESINNNDAPLSQTSEIHANTSADQTLDGQFTSSTLLSLQNTTPKKSKSASRMATPNTKSSYKSNIRRTPITDREIKIISSYNPIYANDASLRVAKVQNFGNHDTQKFHTKGYKEIVNFLESIITKRFGSLIPAGQANNPEYHYEPQGAAEILDSGLADTDPYEIKIVKKKIIMEFLRLLETGDSLRNYIPIELEPYLNTPVNHNSSLKVLRVWTDWELTILVIVFNAFLEKTGLRKRTLIEFLYYVFPQKGIKFAALPKFSDLFNEFLPHRQLNSMRKKIEIFFYPLSNIGEFTEEEDKSIIQALENGMKKSHIALSMGRTISHINARISILQTENTDRNSAPWTHEEDMKLLDLVNKYMNNSIYYNKQSIPFKQITKEMNGRKLWAVRHRWVTRFADVGDPTSANFEEIKDYIDVKSDTYTSKQLQLIQSIKKKCYKNYKDIDWDTIPKKFQKIDSGNFIYRMKKLIGSVKDVDSILLTDTLNFVQKQILDNERKKLNLSNKDKVNDAQTEEHTNIAENADIVPDSPSKNDENITTEHLDDSLESVKNTSKHSKIKKQRKSSKTKSSEKNTLKNL</sequence>
<feature type="region of interest" description="Disordered" evidence="4">
    <location>
        <begin position="16"/>
        <end position="71"/>
    </location>
</feature>
<reference evidence="6 7" key="1">
    <citation type="journal article" date="2018" name="MBio">
        <title>Comparative Genomics Reveals the Core Gene Toolbox for the Fungus-Insect Symbiosis.</title>
        <authorList>
            <person name="Wang Y."/>
            <person name="Stata M."/>
            <person name="Wang W."/>
            <person name="Stajich J.E."/>
            <person name="White M.M."/>
            <person name="Moncalvo J.M."/>
        </authorList>
    </citation>
    <scope>NUCLEOTIDE SEQUENCE [LARGE SCALE GENOMIC DNA]</scope>
    <source>
        <strain evidence="6 7">SWE-8-4</strain>
    </source>
</reference>
<dbReference type="InterPro" id="IPR009057">
    <property type="entry name" value="Homeodomain-like_sf"/>
</dbReference>
<accession>A0A2T9YUP9</accession>
<proteinExistence type="predicted"/>
<dbReference type="InterPro" id="IPR001005">
    <property type="entry name" value="SANT/Myb"/>
</dbReference>
<dbReference type="SUPFAM" id="SSF46689">
    <property type="entry name" value="Homeodomain-like"/>
    <property type="match status" value="1"/>
</dbReference>
<dbReference type="Pfam" id="PF13921">
    <property type="entry name" value="Myb_DNA-bind_6"/>
    <property type="match status" value="1"/>
</dbReference>
<dbReference type="GO" id="GO:0000978">
    <property type="term" value="F:RNA polymerase II cis-regulatory region sequence-specific DNA binding"/>
    <property type="evidence" value="ECO:0007669"/>
    <property type="project" value="TreeGrafter"/>
</dbReference>
<feature type="compositionally biased region" description="Polar residues" evidence="4">
    <location>
        <begin position="226"/>
        <end position="240"/>
    </location>
</feature>
<evidence type="ECO:0000259" key="5">
    <source>
        <dbReference type="PROSITE" id="PS50090"/>
    </source>
</evidence>
<dbReference type="SMART" id="SM00717">
    <property type="entry name" value="SANT"/>
    <property type="match status" value="1"/>
</dbReference>
<evidence type="ECO:0000256" key="3">
    <source>
        <dbReference type="ARBA" id="ARBA00023242"/>
    </source>
</evidence>
<dbReference type="InterPro" id="IPR051651">
    <property type="entry name" value="DMTF1_DNA-bind_reg"/>
</dbReference>
<feature type="domain" description="Myb-like" evidence="5">
    <location>
        <begin position="513"/>
        <end position="573"/>
    </location>
</feature>
<dbReference type="PANTHER" id="PTHR46380">
    <property type="entry name" value="CYCLIN-D-BINDING MYB-LIKE TRANSCRIPTION FACTOR 1"/>
    <property type="match status" value="1"/>
</dbReference>
<evidence type="ECO:0000256" key="1">
    <source>
        <dbReference type="ARBA" id="ARBA00004123"/>
    </source>
</evidence>
<dbReference type="PANTHER" id="PTHR46380:SF2">
    <property type="entry name" value="CYCLIN-D-BINDING MYB-LIKE TRANSCRIPTION FACTOR 1"/>
    <property type="match status" value="1"/>
</dbReference>
<dbReference type="PROSITE" id="PS50090">
    <property type="entry name" value="MYB_LIKE"/>
    <property type="match status" value="1"/>
</dbReference>
<keyword evidence="3" id="KW-0539">Nucleus</keyword>
<dbReference type="STRING" id="133385.A0A2T9YUP9"/>
<dbReference type="EMBL" id="MBFR01000041">
    <property type="protein sequence ID" value="PVU96073.1"/>
    <property type="molecule type" value="Genomic_DNA"/>
</dbReference>
<dbReference type="Proteomes" id="UP000245383">
    <property type="component" value="Unassembled WGS sequence"/>
</dbReference>
<evidence type="ECO:0000256" key="2">
    <source>
        <dbReference type="ARBA" id="ARBA00023125"/>
    </source>
</evidence>
<feature type="compositionally biased region" description="Polar residues" evidence="4">
    <location>
        <begin position="25"/>
        <end position="39"/>
    </location>
</feature>
<comment type="subcellular location">
    <subcellularLocation>
        <location evidence="1">Nucleus</location>
    </subcellularLocation>
</comment>
<dbReference type="AlphaFoldDB" id="A0A2T9YUP9"/>
<gene>
    <name evidence="6" type="ORF">BB561_001414</name>
</gene>
<dbReference type="GO" id="GO:0000981">
    <property type="term" value="F:DNA-binding transcription factor activity, RNA polymerase II-specific"/>
    <property type="evidence" value="ECO:0007669"/>
    <property type="project" value="TreeGrafter"/>
</dbReference>
<keyword evidence="7" id="KW-1185">Reference proteome</keyword>